<dbReference type="SMART" id="SM00397">
    <property type="entry name" value="t_SNARE"/>
    <property type="match status" value="1"/>
</dbReference>
<evidence type="ECO:0000256" key="4">
    <source>
        <dbReference type="SAM" id="MobiDB-lite"/>
    </source>
</evidence>
<dbReference type="HOGENOM" id="CLU_661140_0_0_1"/>
<evidence type="ECO:0000313" key="6">
    <source>
        <dbReference type="EMBL" id="EFH67237.1"/>
    </source>
</evidence>
<dbReference type="Pfam" id="PF03168">
    <property type="entry name" value="LEA_2"/>
    <property type="match status" value="1"/>
</dbReference>
<dbReference type="FunFam" id="1.20.58.70:FF:000063">
    <property type="entry name" value="Syntaxin"/>
    <property type="match status" value="1"/>
</dbReference>
<dbReference type="InterPro" id="IPR000727">
    <property type="entry name" value="T_SNARE_dom"/>
</dbReference>
<dbReference type="InterPro" id="IPR010989">
    <property type="entry name" value="SNARE"/>
</dbReference>
<keyword evidence="2" id="KW-0813">Transport</keyword>
<dbReference type="InterPro" id="IPR004864">
    <property type="entry name" value="LEA_2"/>
</dbReference>
<dbReference type="CDD" id="cd15840">
    <property type="entry name" value="SNARE_Qa"/>
    <property type="match status" value="1"/>
</dbReference>
<dbReference type="InterPro" id="IPR006011">
    <property type="entry name" value="Syntaxin_N"/>
</dbReference>
<organism evidence="7">
    <name type="scientific">Arabidopsis lyrata subsp. lyrata</name>
    <name type="common">Lyre-leaved rock-cress</name>
    <dbReference type="NCBI Taxonomy" id="81972"/>
    <lineage>
        <taxon>Eukaryota</taxon>
        <taxon>Viridiplantae</taxon>
        <taxon>Streptophyta</taxon>
        <taxon>Embryophyta</taxon>
        <taxon>Tracheophyta</taxon>
        <taxon>Spermatophyta</taxon>
        <taxon>Magnoliopsida</taxon>
        <taxon>eudicotyledons</taxon>
        <taxon>Gunneridae</taxon>
        <taxon>Pentapetalae</taxon>
        <taxon>rosids</taxon>
        <taxon>malvids</taxon>
        <taxon>Brassicales</taxon>
        <taxon>Brassicaceae</taxon>
        <taxon>Camelineae</taxon>
        <taxon>Arabidopsis</taxon>
    </lineage>
</organism>
<evidence type="ECO:0000313" key="7">
    <source>
        <dbReference type="Proteomes" id="UP000008694"/>
    </source>
</evidence>
<feature type="region of interest" description="Disordered" evidence="4">
    <location>
        <begin position="314"/>
        <end position="333"/>
    </location>
</feature>
<dbReference type="Pfam" id="PF14523">
    <property type="entry name" value="Syntaxin_2"/>
    <property type="match status" value="1"/>
</dbReference>
<evidence type="ECO:0000256" key="1">
    <source>
        <dbReference type="ARBA" id="ARBA00009063"/>
    </source>
</evidence>
<sequence>MIRSNDVKFQVYDAELTHFNLESNNNLHYNLTLSLSIRNSKSSIEIHSDQFEANVYYMNQWLGAVPMPSFYLGSKNTTLLRALFEGKTPVLLDGDGRKKFEDDRNTGVYRIDVKLSINFRVMVLHLVTWPMKPIVRCYLKVPLALGSSNSTGHKTRLHIGQLVKDTSAKLREASETDHGKDVAQSKKIADAKLAKDFEAVLKEYQKAQHIAAERETSYTPFDPKANLSSEVEIGYDRSQEQRVLMESRQEVVLLDNEISFNEAVIEEREQGIQEVEHQIGEVNDIFKDLAVLVNYQGDIIDIGSHIDNAHSATAQGKSHLVKASKTQRSNSSL</sequence>
<dbReference type="GO" id="GO:0006906">
    <property type="term" value="P:vesicle fusion"/>
    <property type="evidence" value="ECO:0007669"/>
    <property type="project" value="TreeGrafter"/>
</dbReference>
<dbReference type="eggNOG" id="KOG0811">
    <property type="taxonomic scope" value="Eukaryota"/>
</dbReference>
<accession>D7KHI4</accession>
<dbReference type="AlphaFoldDB" id="D7KHI4"/>
<feature type="non-terminal residue" evidence="6">
    <location>
        <position position="333"/>
    </location>
</feature>
<gene>
    <name evidence="6" type="ORF">ARALYDRAFT_680966</name>
</gene>
<dbReference type="Gramene" id="Al_scaffold_0001_3289">
    <property type="protein sequence ID" value="Al_scaffold_0001_3289"/>
    <property type="gene ID" value="Al_scaffold_0001_3289"/>
</dbReference>
<keyword evidence="3" id="KW-0653">Protein transport</keyword>
<dbReference type="GO" id="GO:0048278">
    <property type="term" value="P:vesicle docking"/>
    <property type="evidence" value="ECO:0007669"/>
    <property type="project" value="TreeGrafter"/>
</dbReference>
<comment type="similarity">
    <text evidence="1">Belongs to the syntaxin family.</text>
</comment>
<name>D7KHI4_ARALL</name>
<dbReference type="PANTHER" id="PTHR19957:SF339">
    <property type="entry name" value="SYNTAXIN-22"/>
    <property type="match status" value="1"/>
</dbReference>
<dbReference type="GO" id="GO:0012505">
    <property type="term" value="C:endomembrane system"/>
    <property type="evidence" value="ECO:0007669"/>
    <property type="project" value="TreeGrafter"/>
</dbReference>
<dbReference type="GO" id="GO:0006886">
    <property type="term" value="P:intracellular protein transport"/>
    <property type="evidence" value="ECO:0007669"/>
    <property type="project" value="TreeGrafter"/>
</dbReference>
<reference evidence="7" key="1">
    <citation type="journal article" date="2011" name="Nat. Genet.">
        <title>The Arabidopsis lyrata genome sequence and the basis of rapid genome size change.</title>
        <authorList>
            <person name="Hu T.T."/>
            <person name="Pattyn P."/>
            <person name="Bakker E.G."/>
            <person name="Cao J."/>
            <person name="Cheng J.-F."/>
            <person name="Clark R.M."/>
            <person name="Fahlgren N."/>
            <person name="Fawcett J.A."/>
            <person name="Grimwood J."/>
            <person name="Gundlach H."/>
            <person name="Haberer G."/>
            <person name="Hollister J.D."/>
            <person name="Ossowski S."/>
            <person name="Ottilar R.P."/>
            <person name="Salamov A.A."/>
            <person name="Schneeberger K."/>
            <person name="Spannagl M."/>
            <person name="Wang X."/>
            <person name="Yang L."/>
            <person name="Nasrallah M.E."/>
            <person name="Bergelson J."/>
            <person name="Carrington J.C."/>
            <person name="Gaut B.S."/>
            <person name="Schmutz J."/>
            <person name="Mayer K.F.X."/>
            <person name="Van de Peer Y."/>
            <person name="Grigoriev I.V."/>
            <person name="Nordborg M."/>
            <person name="Weigel D."/>
            <person name="Guo Y.-L."/>
        </authorList>
    </citation>
    <scope>NUCLEOTIDE SEQUENCE [LARGE SCALE GENOMIC DNA]</scope>
    <source>
        <strain evidence="7">cv. MN47</strain>
    </source>
</reference>
<evidence type="ECO:0000256" key="3">
    <source>
        <dbReference type="ARBA" id="ARBA00022927"/>
    </source>
</evidence>
<dbReference type="PANTHER" id="PTHR19957">
    <property type="entry name" value="SYNTAXIN"/>
    <property type="match status" value="1"/>
</dbReference>
<dbReference type="PROSITE" id="PS50192">
    <property type="entry name" value="T_SNARE"/>
    <property type="match status" value="1"/>
</dbReference>
<feature type="domain" description="T-SNARE coiled-coil homology" evidence="5">
    <location>
        <begin position="262"/>
        <end position="301"/>
    </location>
</feature>
<evidence type="ECO:0000259" key="5">
    <source>
        <dbReference type="PROSITE" id="PS50192"/>
    </source>
</evidence>
<dbReference type="Gene3D" id="1.20.5.110">
    <property type="match status" value="1"/>
</dbReference>
<protein>
    <submittedName>
        <fullName evidence="6">Predicted protein</fullName>
    </submittedName>
</protein>
<keyword evidence="7" id="KW-1185">Reference proteome</keyword>
<dbReference type="Pfam" id="PF05739">
    <property type="entry name" value="SNARE"/>
    <property type="match status" value="1"/>
</dbReference>
<dbReference type="GO" id="GO:0000149">
    <property type="term" value="F:SNARE binding"/>
    <property type="evidence" value="ECO:0007669"/>
    <property type="project" value="TreeGrafter"/>
</dbReference>
<dbReference type="STRING" id="81972.D7KHI4"/>
<dbReference type="Proteomes" id="UP000008694">
    <property type="component" value="Unassembled WGS sequence"/>
</dbReference>
<evidence type="ECO:0000256" key="2">
    <source>
        <dbReference type="ARBA" id="ARBA00022448"/>
    </source>
</evidence>
<dbReference type="Gene3D" id="1.20.58.70">
    <property type="match status" value="1"/>
</dbReference>
<dbReference type="InterPro" id="IPR045242">
    <property type="entry name" value="Syntaxin"/>
</dbReference>
<feature type="compositionally biased region" description="Polar residues" evidence="4">
    <location>
        <begin position="324"/>
        <end position="333"/>
    </location>
</feature>
<dbReference type="EMBL" id="GL348713">
    <property type="protein sequence ID" value="EFH67237.1"/>
    <property type="molecule type" value="Genomic_DNA"/>
</dbReference>
<dbReference type="GO" id="GO:0005484">
    <property type="term" value="F:SNAP receptor activity"/>
    <property type="evidence" value="ECO:0007669"/>
    <property type="project" value="TreeGrafter"/>
</dbReference>
<proteinExistence type="inferred from homology"/>
<dbReference type="GO" id="GO:0031201">
    <property type="term" value="C:SNARE complex"/>
    <property type="evidence" value="ECO:0007669"/>
    <property type="project" value="TreeGrafter"/>
</dbReference>
<dbReference type="SUPFAM" id="SSF47661">
    <property type="entry name" value="t-snare proteins"/>
    <property type="match status" value="1"/>
</dbReference>